<reference evidence="1" key="2">
    <citation type="submission" date="2015-06" db="UniProtKB">
        <authorList>
            <consortium name="EnsemblMetazoa"/>
        </authorList>
    </citation>
    <scope>IDENTIFICATION</scope>
</reference>
<reference evidence="2" key="1">
    <citation type="submission" date="2013-02" db="EMBL/GenBank/DDBJ databases">
        <authorList>
            <person name="Hughes D."/>
        </authorList>
    </citation>
    <scope>NUCLEOTIDE SEQUENCE</scope>
    <source>
        <strain>Durham</strain>
        <strain evidence="2">NC isolate 2 -- Noor lab</strain>
    </source>
</reference>
<dbReference type="HOGENOM" id="CLU_2055579_0_0_1"/>
<organism evidence="1 2">
    <name type="scientific">Megaselia scalaris</name>
    <name type="common">Humpbacked fly</name>
    <name type="synonym">Phora scalaris</name>
    <dbReference type="NCBI Taxonomy" id="36166"/>
    <lineage>
        <taxon>Eukaryota</taxon>
        <taxon>Metazoa</taxon>
        <taxon>Ecdysozoa</taxon>
        <taxon>Arthropoda</taxon>
        <taxon>Hexapoda</taxon>
        <taxon>Insecta</taxon>
        <taxon>Pterygota</taxon>
        <taxon>Neoptera</taxon>
        <taxon>Endopterygota</taxon>
        <taxon>Diptera</taxon>
        <taxon>Brachycera</taxon>
        <taxon>Muscomorpha</taxon>
        <taxon>Platypezoidea</taxon>
        <taxon>Phoridae</taxon>
        <taxon>Megaseliini</taxon>
        <taxon>Megaselia</taxon>
    </lineage>
</organism>
<dbReference type="EMBL" id="CAQQ02093653">
    <property type="status" value="NOT_ANNOTATED_CDS"/>
    <property type="molecule type" value="Genomic_DNA"/>
</dbReference>
<accession>T1GIV0</accession>
<dbReference type="EMBL" id="CAQQ02093651">
    <property type="status" value="NOT_ANNOTATED_CDS"/>
    <property type="molecule type" value="Genomic_DNA"/>
</dbReference>
<dbReference type="EnsemblMetazoa" id="MESCA003385-RA">
    <property type="protein sequence ID" value="MESCA003385-PA"/>
    <property type="gene ID" value="MESCA003385"/>
</dbReference>
<sequence length="120" mass="13478">MKPDPIKIVGSYESGILSGRSTTDHIFTLRVTTQLNDKMKLSTVISTISVILVLSTLPITVTTEPQVQRTITYSNLTFTRWPEKVIYQSSTQYNARGMAPIYKIIDEVLRVFIGTEAIPK</sequence>
<dbReference type="Proteomes" id="UP000015102">
    <property type="component" value="Unassembled WGS sequence"/>
</dbReference>
<protein>
    <submittedName>
        <fullName evidence="1">Uncharacterized protein</fullName>
    </submittedName>
</protein>
<name>T1GIV0_MEGSC</name>
<dbReference type="AlphaFoldDB" id="T1GIV0"/>
<keyword evidence="2" id="KW-1185">Reference proteome</keyword>
<dbReference type="EMBL" id="CAQQ02093652">
    <property type="status" value="NOT_ANNOTATED_CDS"/>
    <property type="molecule type" value="Genomic_DNA"/>
</dbReference>
<proteinExistence type="predicted"/>
<evidence type="ECO:0000313" key="2">
    <source>
        <dbReference type="Proteomes" id="UP000015102"/>
    </source>
</evidence>
<evidence type="ECO:0000313" key="1">
    <source>
        <dbReference type="EnsemblMetazoa" id="MESCA003385-PA"/>
    </source>
</evidence>